<protein>
    <submittedName>
        <fullName evidence="1">Uncharacterized protein</fullName>
    </submittedName>
</protein>
<accession>E6PXN8</accession>
<name>E6PXN8_9ZZZZ</name>
<dbReference type="AlphaFoldDB" id="E6PXN8"/>
<organism evidence="1">
    <name type="scientific">mine drainage metagenome</name>
    <dbReference type="NCBI Taxonomy" id="410659"/>
    <lineage>
        <taxon>unclassified sequences</taxon>
        <taxon>metagenomes</taxon>
        <taxon>ecological metagenomes</taxon>
    </lineage>
</organism>
<sequence>MRLDPDLAVEAKALVALAFRNGPIEDLHAGRPCTVCSGNAEISRISDEEMKAIMKSAVNTLYRLLWQRDCDPIAYNQNLALGRRYTLNWDDPELKKPLRKGSRPK</sequence>
<evidence type="ECO:0000313" key="1">
    <source>
        <dbReference type="EMBL" id="CBH99697.1"/>
    </source>
</evidence>
<gene>
    <name evidence="1" type="ORF">CARN3_0641</name>
</gene>
<proteinExistence type="predicted"/>
<dbReference type="EMBL" id="CABN01000042">
    <property type="protein sequence ID" value="CBH99697.1"/>
    <property type="molecule type" value="Genomic_DNA"/>
</dbReference>
<reference evidence="1" key="1">
    <citation type="submission" date="2009-10" db="EMBL/GenBank/DDBJ databases">
        <title>Diversity of trophic interactions inside an arsenic-rich microbial ecosystem.</title>
        <authorList>
            <person name="Bertin P.N."/>
            <person name="Heinrich-Salmeron A."/>
            <person name="Pelletier E."/>
            <person name="Goulhen-Chollet F."/>
            <person name="Arsene-Ploetze F."/>
            <person name="Gallien S."/>
            <person name="Calteau A."/>
            <person name="Vallenet D."/>
            <person name="Casiot C."/>
            <person name="Chane-Woon-Ming B."/>
            <person name="Giloteaux L."/>
            <person name="Barakat M."/>
            <person name="Bonnefoy V."/>
            <person name="Bruneel O."/>
            <person name="Chandler M."/>
            <person name="Cleiss J."/>
            <person name="Duran R."/>
            <person name="Elbaz-Poulichet F."/>
            <person name="Fonknechten N."/>
            <person name="Lauga B."/>
            <person name="Mornico D."/>
            <person name="Ortet P."/>
            <person name="Schaeffer C."/>
            <person name="Siguier P."/>
            <person name="Alexander Thil Smith A."/>
            <person name="Van Dorsselaer A."/>
            <person name="Weissenbach J."/>
            <person name="Medigue C."/>
            <person name="Le Paslier D."/>
        </authorList>
    </citation>
    <scope>NUCLEOTIDE SEQUENCE</scope>
</reference>
<comment type="caution">
    <text evidence="1">The sequence shown here is derived from an EMBL/GenBank/DDBJ whole genome shotgun (WGS) entry which is preliminary data.</text>
</comment>